<feature type="domain" description="HTH lysR-type" evidence="5">
    <location>
        <begin position="15"/>
        <end position="72"/>
    </location>
</feature>
<dbReference type="AlphaFoldDB" id="A0A2V1GXX4"/>
<dbReference type="RefSeq" id="WP_116688159.1">
    <property type="nucleotide sequence ID" value="NZ_CAWNYD010000007.1"/>
</dbReference>
<evidence type="ECO:0000313" key="6">
    <source>
        <dbReference type="EMBL" id="PVZ66796.1"/>
    </source>
</evidence>
<dbReference type="GO" id="GO:0003700">
    <property type="term" value="F:DNA-binding transcription factor activity"/>
    <property type="evidence" value="ECO:0007669"/>
    <property type="project" value="InterPro"/>
</dbReference>
<dbReference type="InterPro" id="IPR036388">
    <property type="entry name" value="WH-like_DNA-bd_sf"/>
</dbReference>
<dbReference type="Gene3D" id="3.40.190.10">
    <property type="entry name" value="Periplasmic binding protein-like II"/>
    <property type="match status" value="2"/>
</dbReference>
<dbReference type="Proteomes" id="UP000244906">
    <property type="component" value="Unassembled WGS sequence"/>
</dbReference>
<evidence type="ECO:0000256" key="3">
    <source>
        <dbReference type="ARBA" id="ARBA00023125"/>
    </source>
</evidence>
<dbReference type="InterPro" id="IPR036390">
    <property type="entry name" value="WH_DNA-bd_sf"/>
</dbReference>
<dbReference type="PRINTS" id="PR00039">
    <property type="entry name" value="HTHLYSR"/>
</dbReference>
<dbReference type="PROSITE" id="PS50931">
    <property type="entry name" value="HTH_LYSR"/>
    <property type="match status" value="1"/>
</dbReference>
<dbReference type="PANTHER" id="PTHR30118">
    <property type="entry name" value="HTH-TYPE TRANSCRIPTIONAL REGULATOR LEUO-RELATED"/>
    <property type="match status" value="1"/>
</dbReference>
<keyword evidence="4" id="KW-0804">Transcription</keyword>
<dbReference type="InterPro" id="IPR050389">
    <property type="entry name" value="LysR-type_TF"/>
</dbReference>
<dbReference type="SUPFAM" id="SSF53850">
    <property type="entry name" value="Periplasmic binding protein-like II"/>
    <property type="match status" value="1"/>
</dbReference>
<dbReference type="EMBL" id="QDDL01000007">
    <property type="protein sequence ID" value="PVZ66796.1"/>
    <property type="molecule type" value="Genomic_DNA"/>
</dbReference>
<dbReference type="CDD" id="cd08417">
    <property type="entry name" value="PBP2_Nitroaromatics_like"/>
    <property type="match status" value="1"/>
</dbReference>
<sequence>MHQQIVKSQRNLRTLDLNLLPIFDALMQQQHLSRAAEQLSMSQPAVSNALKRLRERFNDPLFIRTAQGLRPTSRAIQLQQQFQPALNQIQQAWQPEIFEPKTSQQNFYLATNAATEYLLAPYLISWLRQTAPHISVHLLPEQTTDIAGKLKQGQLDFVIDFIAYQPSQFQKQLLAYEKLTVICSKQHPLLKGEISIEQFQQLPQVSLIPRQSNHQHQQLGLTVEQQGTPFQQLMGQQLPSRNLKAHVSSFVAIPEIVSNTDLIAVVPLKIALHYQAKLQLIEMPFDYPEVPIYLQWHNNRQKDAAHVWLRESIKALSKEIDNNI</sequence>
<proteinExistence type="inferred from homology"/>
<reference evidence="6 7" key="1">
    <citation type="submission" date="2018-04" db="EMBL/GenBank/DDBJ databases">
        <title>Thalassorhabdus spongiae gen. nov., sp. nov., isolated from a marine sponge in South-West Iceland.</title>
        <authorList>
            <person name="Knobloch S."/>
            <person name="Daussin A."/>
            <person name="Johannsson R."/>
            <person name="Marteinsson V.T."/>
        </authorList>
    </citation>
    <scope>NUCLEOTIDE SEQUENCE [LARGE SCALE GENOMIC DNA]</scope>
    <source>
        <strain evidence="6 7">Hp12</strain>
    </source>
</reference>
<name>A0A2V1GXX4_9GAMM</name>
<evidence type="ECO:0000313" key="7">
    <source>
        <dbReference type="Proteomes" id="UP000244906"/>
    </source>
</evidence>
<keyword evidence="3" id="KW-0238">DNA-binding</keyword>
<organism evidence="6 7">
    <name type="scientific">Pelagibaculum spongiae</name>
    <dbReference type="NCBI Taxonomy" id="2080658"/>
    <lineage>
        <taxon>Bacteria</taxon>
        <taxon>Pseudomonadati</taxon>
        <taxon>Pseudomonadota</taxon>
        <taxon>Gammaproteobacteria</taxon>
        <taxon>Oceanospirillales</taxon>
        <taxon>Pelagibaculum</taxon>
    </lineage>
</organism>
<dbReference type="OrthoDB" id="8839911at2"/>
<accession>A0A2V1GXX4</accession>
<protein>
    <recommendedName>
        <fullName evidence="5">HTH lysR-type domain-containing protein</fullName>
    </recommendedName>
</protein>
<dbReference type="Pfam" id="PF00126">
    <property type="entry name" value="HTH_1"/>
    <property type="match status" value="1"/>
</dbReference>
<evidence type="ECO:0000256" key="2">
    <source>
        <dbReference type="ARBA" id="ARBA00023015"/>
    </source>
</evidence>
<dbReference type="InterPro" id="IPR000847">
    <property type="entry name" value="LysR_HTH_N"/>
</dbReference>
<keyword evidence="2" id="KW-0805">Transcription regulation</keyword>
<evidence type="ECO:0000256" key="4">
    <source>
        <dbReference type="ARBA" id="ARBA00023163"/>
    </source>
</evidence>
<comment type="caution">
    <text evidence="6">The sequence shown here is derived from an EMBL/GenBank/DDBJ whole genome shotgun (WGS) entry which is preliminary data.</text>
</comment>
<evidence type="ECO:0000256" key="1">
    <source>
        <dbReference type="ARBA" id="ARBA00009437"/>
    </source>
</evidence>
<dbReference type="Pfam" id="PF03466">
    <property type="entry name" value="LysR_substrate"/>
    <property type="match status" value="1"/>
</dbReference>
<gene>
    <name evidence="6" type="ORF">DC094_16185</name>
</gene>
<keyword evidence="7" id="KW-1185">Reference proteome</keyword>
<comment type="similarity">
    <text evidence="1">Belongs to the LysR transcriptional regulatory family.</text>
</comment>
<evidence type="ECO:0000259" key="5">
    <source>
        <dbReference type="PROSITE" id="PS50931"/>
    </source>
</evidence>
<dbReference type="Gene3D" id="1.10.10.10">
    <property type="entry name" value="Winged helix-like DNA-binding domain superfamily/Winged helix DNA-binding domain"/>
    <property type="match status" value="1"/>
</dbReference>
<dbReference type="InterPro" id="IPR037402">
    <property type="entry name" value="YidZ_PBP2"/>
</dbReference>
<dbReference type="InterPro" id="IPR005119">
    <property type="entry name" value="LysR_subst-bd"/>
</dbReference>
<dbReference type="SUPFAM" id="SSF46785">
    <property type="entry name" value="Winged helix' DNA-binding domain"/>
    <property type="match status" value="1"/>
</dbReference>
<dbReference type="PANTHER" id="PTHR30118:SF15">
    <property type="entry name" value="TRANSCRIPTIONAL REGULATORY PROTEIN"/>
    <property type="match status" value="1"/>
</dbReference>
<dbReference type="GO" id="GO:0003677">
    <property type="term" value="F:DNA binding"/>
    <property type="evidence" value="ECO:0007669"/>
    <property type="project" value="UniProtKB-KW"/>
</dbReference>